<feature type="region of interest" description="Disordered" evidence="1">
    <location>
        <begin position="1"/>
        <end position="49"/>
    </location>
</feature>
<feature type="compositionally biased region" description="Polar residues" evidence="1">
    <location>
        <begin position="29"/>
        <end position="47"/>
    </location>
</feature>
<name>A0A6A6AMK3_9PLEO</name>
<keyword evidence="4" id="KW-1185">Reference proteome</keyword>
<dbReference type="RefSeq" id="XP_033527546.1">
    <property type="nucleotide sequence ID" value="XM_033666448.1"/>
</dbReference>
<evidence type="ECO:0000313" key="3">
    <source>
        <dbReference type="EMBL" id="KAF2133159.1"/>
    </source>
</evidence>
<feature type="transmembrane region" description="Helical" evidence="2">
    <location>
        <begin position="119"/>
        <end position="137"/>
    </location>
</feature>
<dbReference type="PANTHER" id="PTHR35394">
    <property type="entry name" value="DUF3176 DOMAIN-CONTAINING PROTEIN"/>
    <property type="match status" value="1"/>
</dbReference>
<dbReference type="OrthoDB" id="5376804at2759"/>
<keyword evidence="2" id="KW-0472">Membrane</keyword>
<dbReference type="EMBL" id="ML977499">
    <property type="protein sequence ID" value="KAF2133159.1"/>
    <property type="molecule type" value="Genomic_DNA"/>
</dbReference>
<organism evidence="3 4">
    <name type="scientific">Dothidotthia symphoricarpi CBS 119687</name>
    <dbReference type="NCBI Taxonomy" id="1392245"/>
    <lineage>
        <taxon>Eukaryota</taxon>
        <taxon>Fungi</taxon>
        <taxon>Dikarya</taxon>
        <taxon>Ascomycota</taxon>
        <taxon>Pezizomycotina</taxon>
        <taxon>Dothideomycetes</taxon>
        <taxon>Pleosporomycetidae</taxon>
        <taxon>Pleosporales</taxon>
        <taxon>Dothidotthiaceae</taxon>
        <taxon>Dothidotthia</taxon>
    </lineage>
</organism>
<protein>
    <submittedName>
        <fullName evidence="3">Uncharacterized protein</fullName>
    </submittedName>
</protein>
<evidence type="ECO:0000256" key="2">
    <source>
        <dbReference type="SAM" id="Phobius"/>
    </source>
</evidence>
<dbReference type="PANTHER" id="PTHR35394:SF5">
    <property type="entry name" value="DUF3176 DOMAIN-CONTAINING PROTEIN"/>
    <property type="match status" value="1"/>
</dbReference>
<feature type="transmembrane region" description="Helical" evidence="2">
    <location>
        <begin position="149"/>
        <end position="172"/>
    </location>
</feature>
<gene>
    <name evidence="3" type="ORF">P153DRAFT_353569</name>
</gene>
<dbReference type="InterPro" id="IPR021514">
    <property type="entry name" value="DUF3176"/>
</dbReference>
<reference evidence="3" key="1">
    <citation type="journal article" date="2020" name="Stud. Mycol.">
        <title>101 Dothideomycetes genomes: a test case for predicting lifestyles and emergence of pathogens.</title>
        <authorList>
            <person name="Haridas S."/>
            <person name="Albert R."/>
            <person name="Binder M."/>
            <person name="Bloem J."/>
            <person name="Labutti K."/>
            <person name="Salamov A."/>
            <person name="Andreopoulos B."/>
            <person name="Baker S."/>
            <person name="Barry K."/>
            <person name="Bills G."/>
            <person name="Bluhm B."/>
            <person name="Cannon C."/>
            <person name="Castanera R."/>
            <person name="Culley D."/>
            <person name="Daum C."/>
            <person name="Ezra D."/>
            <person name="Gonzalez J."/>
            <person name="Henrissat B."/>
            <person name="Kuo A."/>
            <person name="Liang C."/>
            <person name="Lipzen A."/>
            <person name="Lutzoni F."/>
            <person name="Magnuson J."/>
            <person name="Mondo S."/>
            <person name="Nolan M."/>
            <person name="Ohm R."/>
            <person name="Pangilinan J."/>
            <person name="Park H.-J."/>
            <person name="Ramirez L."/>
            <person name="Alfaro M."/>
            <person name="Sun H."/>
            <person name="Tritt A."/>
            <person name="Yoshinaga Y."/>
            <person name="Zwiers L.-H."/>
            <person name="Turgeon B."/>
            <person name="Goodwin S."/>
            <person name="Spatafora J."/>
            <person name="Crous P."/>
            <person name="Grigoriev I."/>
        </authorList>
    </citation>
    <scope>NUCLEOTIDE SEQUENCE</scope>
    <source>
        <strain evidence="3">CBS 119687</strain>
    </source>
</reference>
<keyword evidence="2" id="KW-1133">Transmembrane helix</keyword>
<dbReference type="AlphaFoldDB" id="A0A6A6AMK3"/>
<evidence type="ECO:0000256" key="1">
    <source>
        <dbReference type="SAM" id="MobiDB-lite"/>
    </source>
</evidence>
<accession>A0A6A6AMK3</accession>
<dbReference type="Pfam" id="PF11374">
    <property type="entry name" value="DUF3176"/>
    <property type="match status" value="1"/>
</dbReference>
<proteinExistence type="predicted"/>
<evidence type="ECO:0000313" key="4">
    <source>
        <dbReference type="Proteomes" id="UP000799771"/>
    </source>
</evidence>
<sequence>MVSTGYAPMSPQGNSTQSHNHEYLPMGTLPQTNRSNQSHNFRNNDPSTEVLMNDHSALYPEEGRPDLNRDHSGTDFTEAEELAKYPISTTVPRQYSSGHLSDPPKNHKVFDFRDWQWEFAAAALSLACFAAVVVVLISYQHKSLASWNFVYDITLNTLIAVLSTLSRTALLVPIASCISQLKWIHLVGAPRSLREAQVFDDASRGPWGSLVLIWSLNFKTKLASWGSIITVLTLTMGPFAQQLLSYPSRAHVSTGATFSTSQIYDSGTSRATTSSWIRERKMDPKLQGAILNGLYNLSAPVQFTCPSGNCRWNEFSTLAVTSSCKNVTADTEILCDDESRSMSCNYTTPSGFFISSNTHQSSGGGSFTYFNTSARTNTLSNSNDIYNSSLVSFAMANMYNSMNLELPDVTECNIRWCARINRDVNVVNGTFNPGVTEDVELIGIENPYQVRGTTRQWDSFNTTDEYTSFPGNRSFSVSPNDNIQIKDFLQTVFSSTIDDPFGLALLNTTNLTDTMASISVSMTYAFGQSPSGTKLEGESITSEQYILVHWPWISLPLAEIVMGIAFLICTLAHTRRKGVVAWKSSGIVPMLTVMDGWDTKDLRAASWREVEKRSEHMRGLLETSREDVQYFKRMDS</sequence>
<dbReference type="GeneID" id="54406880"/>
<keyword evidence="2" id="KW-0812">Transmembrane</keyword>
<feature type="transmembrane region" description="Helical" evidence="2">
    <location>
        <begin position="550"/>
        <end position="573"/>
    </location>
</feature>
<dbReference type="Proteomes" id="UP000799771">
    <property type="component" value="Unassembled WGS sequence"/>
</dbReference>